<organism evidence="2 4">
    <name type="scientific">Glycomyces lechevalierae</name>
    <dbReference type="NCBI Taxonomy" id="256034"/>
    <lineage>
        <taxon>Bacteria</taxon>
        <taxon>Bacillati</taxon>
        <taxon>Actinomycetota</taxon>
        <taxon>Actinomycetes</taxon>
        <taxon>Glycomycetales</taxon>
        <taxon>Glycomycetaceae</taxon>
        <taxon>Glycomyces</taxon>
    </lineage>
</organism>
<dbReference type="InterPro" id="IPR016040">
    <property type="entry name" value="NAD(P)-bd_dom"/>
</dbReference>
<dbReference type="Proteomes" id="UP001183604">
    <property type="component" value="Unassembled WGS sequence"/>
</dbReference>
<evidence type="ECO:0000259" key="1">
    <source>
        <dbReference type="Pfam" id="PF13460"/>
    </source>
</evidence>
<protein>
    <submittedName>
        <fullName evidence="3">NAD(P)H dehydrogenase (Quinone)</fullName>
        <ecNumber evidence="3">1.6.5.2</ecNumber>
    </submittedName>
    <submittedName>
        <fullName evidence="2">SDR family oxidoreductase</fullName>
    </submittedName>
</protein>
<comment type="caution">
    <text evidence="2">The sequence shown here is derived from an EMBL/GenBank/DDBJ whole genome shotgun (WGS) entry which is preliminary data.</text>
</comment>
<evidence type="ECO:0000313" key="2">
    <source>
        <dbReference type="EMBL" id="MDA1388220.1"/>
    </source>
</evidence>
<dbReference type="PANTHER" id="PTHR47129">
    <property type="entry name" value="QUINONE OXIDOREDUCTASE 2"/>
    <property type="match status" value="1"/>
</dbReference>
<dbReference type="GO" id="GO:0003955">
    <property type="term" value="F:NAD(P)H dehydrogenase (quinone) activity"/>
    <property type="evidence" value="ECO:0007669"/>
    <property type="project" value="UniProtKB-EC"/>
</dbReference>
<dbReference type="SUPFAM" id="SSF51735">
    <property type="entry name" value="NAD(P)-binding Rossmann-fold domains"/>
    <property type="match status" value="1"/>
</dbReference>
<dbReference type="AlphaFoldDB" id="A0A9X3PQ86"/>
<reference evidence="3 5" key="2">
    <citation type="submission" date="2023-07" db="EMBL/GenBank/DDBJ databases">
        <title>Sequencing the genomes of 1000 actinobacteria strains.</title>
        <authorList>
            <person name="Klenk H.-P."/>
        </authorList>
    </citation>
    <scope>NUCLEOTIDE SEQUENCE [LARGE SCALE GENOMIC DNA]</scope>
    <source>
        <strain evidence="3 5">DSM 44724</strain>
    </source>
</reference>
<dbReference type="Pfam" id="PF13460">
    <property type="entry name" value="NAD_binding_10"/>
    <property type="match status" value="1"/>
</dbReference>
<feature type="domain" description="NAD(P)-binding" evidence="1">
    <location>
        <begin position="6"/>
        <end position="185"/>
    </location>
</feature>
<dbReference type="PANTHER" id="PTHR47129:SF1">
    <property type="entry name" value="NMRA-LIKE DOMAIN-CONTAINING PROTEIN"/>
    <property type="match status" value="1"/>
</dbReference>
<name>A0A9X3PQ86_9ACTN</name>
<dbReference type="EC" id="1.6.5.2" evidence="3"/>
<dbReference type="Gene3D" id="3.90.25.10">
    <property type="entry name" value="UDP-galactose 4-epimerase, domain 1"/>
    <property type="match status" value="1"/>
</dbReference>
<reference evidence="2" key="1">
    <citation type="submission" date="2022-12" db="EMBL/GenBank/DDBJ databases">
        <title>Gycomyces niveus sp.nov., a novel actinomycete isolated from soil in Shouguang.</title>
        <authorList>
            <person name="Yang X."/>
        </authorList>
    </citation>
    <scope>NUCLEOTIDE SEQUENCE</scope>
    <source>
        <strain evidence="2">DSM 44724</strain>
    </source>
</reference>
<gene>
    <name evidence="3" type="ORF">J2S69_001056</name>
    <name evidence="2" type="ORF">O2L01_24715</name>
</gene>
<dbReference type="RefSeq" id="WP_270124720.1">
    <property type="nucleotide sequence ID" value="NZ_BAAAOM010000002.1"/>
</dbReference>
<sequence>MIVVTGATGQLGQLVVEGLVNEVPVEQIAVVVRDPAKAARFGELGVEVRVADYNDPATLADAFKEGEKVLLISGSEVGQRVPQHKAVIDAAKNANVALLGYTSVLGGPAADFELAREHQITERYLIDSGLPYVLLRNGWYHENYTAALGQAVANGGVLTSSAEGARIASATRADFAAAAVAVLTTEGHENREYELSGDHAWTYEEYAAEVSRQLGEEIGVNRVPGEAHREILVGAGVPDPFAAILVGVEDAVSRGLLAVQTGDLAKLIGRPTTPIAHAITEGLQAARA</sequence>
<accession>A0A9X3PQ86</accession>
<keyword evidence="3" id="KW-0560">Oxidoreductase</keyword>
<dbReference type="InterPro" id="IPR036291">
    <property type="entry name" value="NAD(P)-bd_dom_sf"/>
</dbReference>
<dbReference type="Gene3D" id="3.40.50.720">
    <property type="entry name" value="NAD(P)-binding Rossmann-like Domain"/>
    <property type="match status" value="1"/>
</dbReference>
<keyword evidence="5" id="KW-1185">Reference proteome</keyword>
<evidence type="ECO:0000313" key="4">
    <source>
        <dbReference type="Proteomes" id="UP001145799"/>
    </source>
</evidence>
<dbReference type="Proteomes" id="UP001145799">
    <property type="component" value="Unassembled WGS sequence"/>
</dbReference>
<evidence type="ECO:0000313" key="3">
    <source>
        <dbReference type="EMBL" id="MDR7337337.1"/>
    </source>
</evidence>
<dbReference type="EMBL" id="JAVDYD010000001">
    <property type="protein sequence ID" value="MDR7337337.1"/>
    <property type="molecule type" value="Genomic_DNA"/>
</dbReference>
<evidence type="ECO:0000313" key="5">
    <source>
        <dbReference type="Proteomes" id="UP001183604"/>
    </source>
</evidence>
<dbReference type="EMBL" id="JAPZVQ010000025">
    <property type="protein sequence ID" value="MDA1388220.1"/>
    <property type="molecule type" value="Genomic_DNA"/>
</dbReference>
<proteinExistence type="predicted"/>
<dbReference type="CDD" id="cd05269">
    <property type="entry name" value="TMR_SDR_a"/>
    <property type="match status" value="1"/>
</dbReference>
<dbReference type="InterPro" id="IPR052718">
    <property type="entry name" value="NmrA-type_oxidoreductase"/>
</dbReference>